<protein>
    <recommendedName>
        <fullName evidence="8">Integral membrane protein</fullName>
    </recommendedName>
</protein>
<feature type="transmembrane region" description="Helical" evidence="2">
    <location>
        <begin position="137"/>
        <end position="155"/>
    </location>
</feature>
<dbReference type="Pfam" id="PF10348">
    <property type="entry name" value="DUF2427"/>
    <property type="match status" value="1"/>
</dbReference>
<accession>A0AAD9WG36</accession>
<proteinExistence type="predicted"/>
<sequence length="577" mass="63932">MYRRKAIVLASGLLLRLVSTAVAHGQDEDIPIKEMCSSAHAQPSIILAPVDMTEPETYFQHREHSALLLVHIVLMILGWVFVLPIGVMFSIARSRFSLPIQFIFLAVNASGVLLATVYNAKTPDLYPGNAHHKLGWALTWIMAAQVVMGIIRAYAAGNRRNLTPVSIEAMAAQQGLHLLRPRETHRLSNDSGHGTEPNTESLRSDSLASTDSIDSLANALQVDLDHEEIQGEKYAWLDGSSVDKYLASRIPKRISSSRLLGFIGFLYEAIDRLILILMFVAITTGIVTYGGLFMGDRVFNGLAHWIKGGAFFWYGILTLGRWAGCFAHRGWAWNVIPARHHWLSAEFVESFLIFLYGSTNVFLEHLAAWGKEWSAQDLEHVALTLMFFGGGLCGMVIESEQIRNFLNTTTYSSIPQLPHHEGSLRAIEEPKSYRFSMNPMPALVVLLLGMMMSSHHQESMISTMIHAHWGSLLMCAALARGATYVLYYLSPPTSSLPGRPPTELIAGFCLMAGGMIFMASARDTVLALENNNLDAMFIFTVSVGVITFLMAWIILVIAMKGWAARKENMPFVFDGIA</sequence>
<dbReference type="InterPro" id="IPR018827">
    <property type="entry name" value="YTP1_C"/>
</dbReference>
<evidence type="ECO:0000256" key="2">
    <source>
        <dbReference type="SAM" id="Phobius"/>
    </source>
</evidence>
<dbReference type="Pfam" id="PF10355">
    <property type="entry name" value="Ytp1"/>
    <property type="match status" value="1"/>
</dbReference>
<feature type="transmembrane region" description="Helical" evidence="2">
    <location>
        <begin position="536"/>
        <end position="559"/>
    </location>
</feature>
<evidence type="ECO:0000313" key="7">
    <source>
        <dbReference type="Proteomes" id="UP001285354"/>
    </source>
</evidence>
<keyword evidence="7" id="KW-1185">Reference proteome</keyword>
<evidence type="ECO:0008006" key="8">
    <source>
        <dbReference type="Google" id="ProtNLM"/>
    </source>
</evidence>
<evidence type="ECO:0000256" key="3">
    <source>
        <dbReference type="SAM" id="SignalP"/>
    </source>
</evidence>
<feature type="transmembrane region" description="Helical" evidence="2">
    <location>
        <begin position="96"/>
        <end position="117"/>
    </location>
</feature>
<feature type="transmembrane region" description="Helical" evidence="2">
    <location>
        <begin position="435"/>
        <end position="455"/>
    </location>
</feature>
<keyword evidence="3" id="KW-0732">Signal</keyword>
<dbReference type="PANTHER" id="PTHR31685:SF3">
    <property type="entry name" value="INTEGRAL MEMBRANE PROTEIN (AFU_ORTHOLOGUE AFUA_6G12730)"/>
    <property type="match status" value="1"/>
</dbReference>
<dbReference type="EMBL" id="JAUBYV010000002">
    <property type="protein sequence ID" value="KAK2628863.1"/>
    <property type="molecule type" value="Genomic_DNA"/>
</dbReference>
<gene>
    <name evidence="6" type="ORF">QTJ16_001966</name>
</gene>
<feature type="domain" description="Protein YTP1-like C-terminal" evidence="5">
    <location>
        <begin position="278"/>
        <end position="560"/>
    </location>
</feature>
<feature type="chain" id="PRO_5042266566" description="Integral membrane protein" evidence="3">
    <location>
        <begin position="26"/>
        <end position="577"/>
    </location>
</feature>
<keyword evidence="2" id="KW-1133">Transmembrane helix</keyword>
<feature type="compositionally biased region" description="Polar residues" evidence="1">
    <location>
        <begin position="189"/>
        <end position="205"/>
    </location>
</feature>
<feature type="domain" description="DUF2427" evidence="4">
    <location>
        <begin position="54"/>
        <end position="154"/>
    </location>
</feature>
<feature type="transmembrane region" description="Helical" evidence="2">
    <location>
        <begin position="501"/>
        <end position="521"/>
    </location>
</feature>
<dbReference type="Proteomes" id="UP001285354">
    <property type="component" value="Unassembled WGS sequence"/>
</dbReference>
<reference evidence="6" key="1">
    <citation type="submission" date="2023-06" db="EMBL/GenBank/DDBJ databases">
        <title>Draft genome of Marssonina rosae.</title>
        <authorList>
            <person name="Cheng Q."/>
        </authorList>
    </citation>
    <scope>NUCLEOTIDE SEQUENCE</scope>
    <source>
        <strain evidence="6">R4</strain>
    </source>
</reference>
<keyword evidence="2" id="KW-0812">Transmembrane</keyword>
<evidence type="ECO:0000259" key="4">
    <source>
        <dbReference type="Pfam" id="PF10348"/>
    </source>
</evidence>
<feature type="transmembrane region" description="Helical" evidence="2">
    <location>
        <begin position="467"/>
        <end position="489"/>
    </location>
</feature>
<dbReference type="CDD" id="cd08760">
    <property type="entry name" value="Cyt_b561_FRRS1_like"/>
    <property type="match status" value="1"/>
</dbReference>
<organism evidence="6 7">
    <name type="scientific">Diplocarpon rosae</name>
    <dbReference type="NCBI Taxonomy" id="946125"/>
    <lineage>
        <taxon>Eukaryota</taxon>
        <taxon>Fungi</taxon>
        <taxon>Dikarya</taxon>
        <taxon>Ascomycota</taxon>
        <taxon>Pezizomycotina</taxon>
        <taxon>Leotiomycetes</taxon>
        <taxon>Helotiales</taxon>
        <taxon>Drepanopezizaceae</taxon>
        <taxon>Diplocarpon</taxon>
    </lineage>
</organism>
<evidence type="ECO:0000256" key="1">
    <source>
        <dbReference type="SAM" id="MobiDB-lite"/>
    </source>
</evidence>
<comment type="caution">
    <text evidence="6">The sequence shown here is derived from an EMBL/GenBank/DDBJ whole genome shotgun (WGS) entry which is preliminary data.</text>
</comment>
<dbReference type="InterPro" id="IPR018825">
    <property type="entry name" value="DUF2427"/>
</dbReference>
<evidence type="ECO:0000313" key="6">
    <source>
        <dbReference type="EMBL" id="KAK2628863.1"/>
    </source>
</evidence>
<feature type="region of interest" description="Disordered" evidence="1">
    <location>
        <begin position="186"/>
        <end position="205"/>
    </location>
</feature>
<feature type="signal peptide" evidence="3">
    <location>
        <begin position="1"/>
        <end position="25"/>
    </location>
</feature>
<dbReference type="Gene3D" id="1.20.120.1770">
    <property type="match status" value="1"/>
</dbReference>
<dbReference type="AlphaFoldDB" id="A0AAD9WG36"/>
<dbReference type="PANTHER" id="PTHR31685">
    <property type="entry name" value="INTEGRAL MEMBRANE PROTEIN (AFU_ORTHOLOGUE AFUA_6G12730)-RELATED"/>
    <property type="match status" value="1"/>
</dbReference>
<evidence type="ECO:0000259" key="5">
    <source>
        <dbReference type="Pfam" id="PF10355"/>
    </source>
</evidence>
<name>A0AAD9WG36_9HELO</name>
<keyword evidence="2" id="KW-0472">Membrane</keyword>
<feature type="transmembrane region" description="Helical" evidence="2">
    <location>
        <begin position="66"/>
        <end position="89"/>
    </location>
</feature>